<sequence>MIMNTVNASIRHDPFHIQHFLFIILHRSCSFSSVSFSNEKEERMQSKHKRKLATSIGMMYIAFGNHSFVHFTQHLSYFNKPNCIIEPITLDDNFIFHFMKIVKSKKTECFNSKRKSTLSIFGEILYMIINFFFHPLLHLTQRCYLCYYAGGGYFVI</sequence>
<evidence type="ECO:0000313" key="2">
    <source>
        <dbReference type="EMBL" id="KRZ62875.1"/>
    </source>
</evidence>
<keyword evidence="1" id="KW-0812">Transmembrane</keyword>
<reference evidence="2 3" key="1">
    <citation type="submission" date="2015-05" db="EMBL/GenBank/DDBJ databases">
        <title>Evolution of Trichinella species and genotypes.</title>
        <authorList>
            <person name="Korhonen P.K."/>
            <person name="Edoardo P."/>
            <person name="Giuseppe L.R."/>
            <person name="Gasser R.B."/>
        </authorList>
    </citation>
    <scope>NUCLEOTIDE SEQUENCE [LARGE SCALE GENOMIC DNA]</scope>
    <source>
        <strain evidence="2">ISS10</strain>
    </source>
</reference>
<protein>
    <submittedName>
        <fullName evidence="2">Uncharacterized protein</fullName>
    </submittedName>
</protein>
<accession>A0A0V1LTT4</accession>
<proteinExistence type="predicted"/>
<dbReference type="Proteomes" id="UP000054721">
    <property type="component" value="Unassembled WGS sequence"/>
</dbReference>
<comment type="caution">
    <text evidence="2">The sequence shown here is derived from an EMBL/GenBank/DDBJ whole genome shotgun (WGS) entry which is preliminary data.</text>
</comment>
<gene>
    <name evidence="2" type="ORF">T02_7773</name>
</gene>
<dbReference type="EMBL" id="JYDW01000005">
    <property type="protein sequence ID" value="KRZ62875.1"/>
    <property type="molecule type" value="Genomic_DNA"/>
</dbReference>
<name>A0A0V1LTT4_9BILA</name>
<dbReference type="AlphaFoldDB" id="A0A0V1LTT4"/>
<dbReference type="OrthoDB" id="5920670at2759"/>
<evidence type="ECO:0000313" key="3">
    <source>
        <dbReference type="Proteomes" id="UP000054721"/>
    </source>
</evidence>
<keyword evidence="3" id="KW-1185">Reference proteome</keyword>
<evidence type="ECO:0000256" key="1">
    <source>
        <dbReference type="SAM" id="Phobius"/>
    </source>
</evidence>
<keyword evidence="1" id="KW-1133">Transmembrane helix</keyword>
<feature type="transmembrane region" description="Helical" evidence="1">
    <location>
        <begin position="118"/>
        <end position="137"/>
    </location>
</feature>
<keyword evidence="1" id="KW-0472">Membrane</keyword>
<feature type="transmembrane region" description="Helical" evidence="1">
    <location>
        <begin position="52"/>
        <end position="71"/>
    </location>
</feature>
<organism evidence="2 3">
    <name type="scientific">Trichinella nativa</name>
    <dbReference type="NCBI Taxonomy" id="6335"/>
    <lineage>
        <taxon>Eukaryota</taxon>
        <taxon>Metazoa</taxon>
        <taxon>Ecdysozoa</taxon>
        <taxon>Nematoda</taxon>
        <taxon>Enoplea</taxon>
        <taxon>Dorylaimia</taxon>
        <taxon>Trichinellida</taxon>
        <taxon>Trichinellidae</taxon>
        <taxon>Trichinella</taxon>
    </lineage>
</organism>